<accession>A0A1E2S1E6</accession>
<feature type="transmembrane region" description="Helical" evidence="11">
    <location>
        <begin position="415"/>
        <end position="436"/>
    </location>
</feature>
<dbReference type="EMBL" id="MASI01000002">
    <property type="protein sequence ID" value="ODA68149.1"/>
    <property type="molecule type" value="Genomic_DNA"/>
</dbReference>
<keyword evidence="9" id="KW-0407">Ion channel</keyword>
<protein>
    <submittedName>
        <fullName evidence="12">H(+)/Cl(-) exchange transporter ClcA</fullName>
    </submittedName>
</protein>
<feature type="transmembrane region" description="Helical" evidence="11">
    <location>
        <begin position="273"/>
        <end position="295"/>
    </location>
</feature>
<dbReference type="InterPro" id="IPR014743">
    <property type="entry name" value="Cl-channel_core"/>
</dbReference>
<dbReference type="GO" id="GO:0005254">
    <property type="term" value="F:chloride channel activity"/>
    <property type="evidence" value="ECO:0007669"/>
    <property type="project" value="UniProtKB-KW"/>
</dbReference>
<keyword evidence="2" id="KW-0813">Transport</keyword>
<dbReference type="PANTHER" id="PTHR43427:SF6">
    <property type="entry name" value="CHLORIDE CHANNEL PROTEIN CLC-E"/>
    <property type="match status" value="1"/>
</dbReference>
<evidence type="ECO:0000313" key="13">
    <source>
        <dbReference type="Proteomes" id="UP000095087"/>
    </source>
</evidence>
<keyword evidence="4 11" id="KW-1133">Transmembrane helix</keyword>
<proteinExistence type="predicted"/>
<organism evidence="12 13">
    <name type="scientific">Methyloligella halotolerans</name>
    <dbReference type="NCBI Taxonomy" id="1177755"/>
    <lineage>
        <taxon>Bacteria</taxon>
        <taxon>Pseudomonadati</taxon>
        <taxon>Pseudomonadota</taxon>
        <taxon>Alphaproteobacteria</taxon>
        <taxon>Hyphomicrobiales</taxon>
        <taxon>Hyphomicrobiaceae</taxon>
        <taxon>Methyloligella</taxon>
    </lineage>
</organism>
<feature type="region of interest" description="Disordered" evidence="10">
    <location>
        <begin position="1"/>
        <end position="33"/>
    </location>
</feature>
<dbReference type="Gene3D" id="1.10.3080.10">
    <property type="entry name" value="Clc chloride channel"/>
    <property type="match status" value="1"/>
</dbReference>
<feature type="transmembrane region" description="Helical" evidence="11">
    <location>
        <begin position="356"/>
        <end position="376"/>
    </location>
</feature>
<dbReference type="Proteomes" id="UP000095087">
    <property type="component" value="Unassembled WGS sequence"/>
</dbReference>
<feature type="transmembrane region" description="Helical" evidence="11">
    <location>
        <begin position="235"/>
        <end position="253"/>
    </location>
</feature>
<feature type="transmembrane region" description="Helical" evidence="11">
    <location>
        <begin position="316"/>
        <end position="336"/>
    </location>
</feature>
<evidence type="ECO:0000256" key="11">
    <source>
        <dbReference type="SAM" id="Phobius"/>
    </source>
</evidence>
<dbReference type="PANTHER" id="PTHR43427">
    <property type="entry name" value="CHLORIDE CHANNEL PROTEIN CLC-E"/>
    <property type="match status" value="1"/>
</dbReference>
<evidence type="ECO:0000256" key="10">
    <source>
        <dbReference type="SAM" id="MobiDB-lite"/>
    </source>
</evidence>
<evidence type="ECO:0000256" key="3">
    <source>
        <dbReference type="ARBA" id="ARBA00022692"/>
    </source>
</evidence>
<evidence type="ECO:0000256" key="6">
    <source>
        <dbReference type="ARBA" id="ARBA00023136"/>
    </source>
</evidence>
<dbReference type="PRINTS" id="PR00762">
    <property type="entry name" value="CLCHANNEL"/>
</dbReference>
<dbReference type="InterPro" id="IPR050368">
    <property type="entry name" value="ClC-type_chloride_channel"/>
</dbReference>
<evidence type="ECO:0000313" key="12">
    <source>
        <dbReference type="EMBL" id="ODA68149.1"/>
    </source>
</evidence>
<dbReference type="GO" id="GO:0034707">
    <property type="term" value="C:chloride channel complex"/>
    <property type="evidence" value="ECO:0007669"/>
    <property type="project" value="UniProtKB-KW"/>
</dbReference>
<keyword evidence="3 11" id="KW-0812">Transmembrane</keyword>
<dbReference type="RefSeq" id="WP_245290832.1">
    <property type="nucleotide sequence ID" value="NZ_MASI01000002.1"/>
</dbReference>
<evidence type="ECO:0000256" key="7">
    <source>
        <dbReference type="ARBA" id="ARBA00023173"/>
    </source>
</evidence>
<keyword evidence="5" id="KW-0406">Ion transport</keyword>
<evidence type="ECO:0000256" key="5">
    <source>
        <dbReference type="ARBA" id="ARBA00023065"/>
    </source>
</evidence>
<evidence type="ECO:0000256" key="9">
    <source>
        <dbReference type="ARBA" id="ARBA00023303"/>
    </source>
</evidence>
<keyword evidence="13" id="KW-1185">Reference proteome</keyword>
<evidence type="ECO:0000256" key="1">
    <source>
        <dbReference type="ARBA" id="ARBA00004141"/>
    </source>
</evidence>
<reference evidence="12 13" key="1">
    <citation type="submission" date="2016-07" db="EMBL/GenBank/DDBJ databases">
        <title>Draft genome sequence of Methyloligella halotolerans C2T (VKM B-2706T=CCUG 61687T=DSM 25045T), a halotolerant polyhydroxybutyrate accumulating methylotroph.</title>
        <authorList>
            <person name="Vasilenko O.V."/>
            <person name="Doronina N.V."/>
            <person name="Poroshina M.N."/>
            <person name="Tarlachkov S.V."/>
            <person name="Trotsenko Y.A."/>
        </authorList>
    </citation>
    <scope>NUCLEOTIDE SEQUENCE [LARGE SCALE GENOMIC DNA]</scope>
    <source>
        <strain evidence="12 13">VKM B-2706</strain>
    </source>
</reference>
<dbReference type="Gene3D" id="3.10.580.10">
    <property type="entry name" value="CBS-domain"/>
    <property type="match status" value="1"/>
</dbReference>
<dbReference type="AlphaFoldDB" id="A0A1E2S1E6"/>
<dbReference type="SUPFAM" id="SSF81340">
    <property type="entry name" value="Clc chloride channel"/>
    <property type="match status" value="1"/>
</dbReference>
<comment type="caution">
    <text evidence="12">The sequence shown here is derived from an EMBL/GenBank/DDBJ whole genome shotgun (WGS) entry which is preliminary data.</text>
</comment>
<dbReference type="Pfam" id="PF00654">
    <property type="entry name" value="Voltage_CLC"/>
    <property type="match status" value="1"/>
</dbReference>
<dbReference type="InterPro" id="IPR046342">
    <property type="entry name" value="CBS_dom_sf"/>
</dbReference>
<keyword evidence="6 11" id="KW-0472">Membrane</keyword>
<keyword evidence="7" id="KW-0869">Chloride channel</keyword>
<feature type="transmembrane region" description="Helical" evidence="11">
    <location>
        <begin position="197"/>
        <end position="223"/>
    </location>
</feature>
<feature type="transmembrane region" description="Helical" evidence="11">
    <location>
        <begin position="101"/>
        <end position="124"/>
    </location>
</feature>
<feature type="transmembrane region" description="Helical" evidence="11">
    <location>
        <begin position="49"/>
        <end position="81"/>
    </location>
</feature>
<dbReference type="CDD" id="cd00400">
    <property type="entry name" value="Voltage_gated_ClC"/>
    <property type="match status" value="1"/>
</dbReference>
<dbReference type="SUPFAM" id="SSF54631">
    <property type="entry name" value="CBS-domain pair"/>
    <property type="match status" value="1"/>
</dbReference>
<evidence type="ECO:0000256" key="8">
    <source>
        <dbReference type="ARBA" id="ARBA00023214"/>
    </source>
</evidence>
<gene>
    <name evidence="12" type="ORF">A7A08_01320</name>
</gene>
<feature type="transmembrane region" description="Helical" evidence="11">
    <location>
        <begin position="388"/>
        <end position="409"/>
    </location>
</feature>
<comment type="subcellular location">
    <subcellularLocation>
        <location evidence="1">Membrane</location>
        <topology evidence="1">Multi-pass membrane protein</topology>
    </subcellularLocation>
</comment>
<evidence type="ECO:0000256" key="4">
    <source>
        <dbReference type="ARBA" id="ARBA00022989"/>
    </source>
</evidence>
<name>A0A1E2S1E6_9HYPH</name>
<feature type="transmembrane region" description="Helical" evidence="11">
    <location>
        <begin position="448"/>
        <end position="466"/>
    </location>
</feature>
<evidence type="ECO:0000256" key="2">
    <source>
        <dbReference type="ARBA" id="ARBA00022448"/>
    </source>
</evidence>
<sequence>MTKDEKDAGGKSPGKHKPDQEDDASVLQPLQTDDTVPAMEEEETLRISLWLLSFLALIVGVVTGFGAILFRGLIGVIHNAFFFGTFSIDFEHNSFIPESPWGAGIILVPVIGGLIVTWLVSTFAPEAKGHGVPEVMDSIYYKSGIIRPVVAVVKSLASAISIGSGASVGREGPIIQIGAALGSTLGQVITVPPGQRIILVAAGAGAGIASTFNTPIGGVMFAIELMMPEVSVRTFLPVALATGTATFIGRYFFGQDPAFLVPILSPVEVDAATGALLLLYALLGVVIGVAAAVFVRGLAWTETVFEKIEGRYIRNIIGMTLVGLMIYGLHVAYGHYFVAGVGYPTIQAILEGSMTGVWLLLLLAVCKLVATSLSLGAGASGGVFSPSLFMGATVGGAFGVAMSILFPALGVSVPSFAMVGMGAMVGGGTGAAMTAVTMIFEMTRDYDIVLPMILAVALAIGTRRILSRENIYTLKLVARGHVIPKALHANMFLVRRANEIMETDVVLAPADMTLDDFLAQPPHDGGIRHVAVRDENHIVGVLYIDMSFRQAPEKATSTITLRDIAHRNFTIVREDDIVFDVIQRMWKKEAMMALVMRGRGIARADNILGVITKEHVADSVASSVKVYPG</sequence>
<dbReference type="InterPro" id="IPR001807">
    <property type="entry name" value="ClC"/>
</dbReference>
<dbReference type="PATRIC" id="fig|1177755.3.peg.1327"/>
<keyword evidence="8" id="KW-0868">Chloride</keyword>